<dbReference type="CDD" id="cd21112">
    <property type="entry name" value="alphaLP-like"/>
    <property type="match status" value="1"/>
</dbReference>
<dbReference type="EMBL" id="JBJDQH010000002">
    <property type="protein sequence ID" value="MFK4264715.1"/>
    <property type="molecule type" value="Genomic_DNA"/>
</dbReference>
<keyword evidence="7" id="KW-1015">Disulfide bond</keyword>
<dbReference type="Proteomes" id="UP001620295">
    <property type="component" value="Unassembled WGS sequence"/>
</dbReference>
<keyword evidence="2" id="KW-0645">Protease</keyword>
<evidence type="ECO:0000313" key="12">
    <source>
        <dbReference type="Proteomes" id="UP001620295"/>
    </source>
</evidence>
<keyword evidence="4" id="KW-0378">Hydrolase</keyword>
<feature type="domain" description="Peptidase S1A alpha-lytic prodomain" evidence="10">
    <location>
        <begin position="131"/>
        <end position="189"/>
    </location>
</feature>
<dbReference type="InterPro" id="IPR009003">
    <property type="entry name" value="Peptidase_S1_PA"/>
</dbReference>
<dbReference type="InterPro" id="IPR001316">
    <property type="entry name" value="Pept_S1A_streptogrisin"/>
</dbReference>
<evidence type="ECO:0000256" key="6">
    <source>
        <dbReference type="ARBA" id="ARBA00023145"/>
    </source>
</evidence>
<dbReference type="InterPro" id="IPR043504">
    <property type="entry name" value="Peptidase_S1_PA_chymotrypsin"/>
</dbReference>
<evidence type="ECO:0000259" key="9">
    <source>
        <dbReference type="Pfam" id="PF00089"/>
    </source>
</evidence>
<feature type="domain" description="Peptidase S1" evidence="9">
    <location>
        <begin position="232"/>
        <end position="385"/>
    </location>
</feature>
<evidence type="ECO:0000256" key="2">
    <source>
        <dbReference type="ARBA" id="ARBA00022670"/>
    </source>
</evidence>
<protein>
    <submittedName>
        <fullName evidence="11">S1 family peptidase</fullName>
    </submittedName>
</protein>
<organism evidence="11 12">
    <name type="scientific">Streptomyces milbemycinicus</name>
    <dbReference type="NCBI Taxonomy" id="476552"/>
    <lineage>
        <taxon>Bacteria</taxon>
        <taxon>Bacillati</taxon>
        <taxon>Actinomycetota</taxon>
        <taxon>Actinomycetes</taxon>
        <taxon>Kitasatosporales</taxon>
        <taxon>Streptomycetaceae</taxon>
        <taxon>Streptomyces</taxon>
    </lineage>
</organism>
<dbReference type="RefSeq" id="WP_358639746.1">
    <property type="nucleotide sequence ID" value="NZ_JBFAEV010000015.1"/>
</dbReference>
<reference evidence="11 12" key="1">
    <citation type="submission" date="2024-11" db="EMBL/GenBank/DDBJ databases">
        <title>The Natural Products Discovery Center: Release of the First 8490 Sequenced Strains for Exploring Actinobacteria Biosynthetic Diversity.</title>
        <authorList>
            <person name="Kalkreuter E."/>
            <person name="Kautsar S.A."/>
            <person name="Yang D."/>
            <person name="Bader C.D."/>
            <person name="Teijaro C.N."/>
            <person name="Fluegel L."/>
            <person name="Davis C.M."/>
            <person name="Simpson J.R."/>
            <person name="Lauterbach L."/>
            <person name="Steele A.D."/>
            <person name="Gui C."/>
            <person name="Meng S."/>
            <person name="Li G."/>
            <person name="Viehrig K."/>
            <person name="Ye F."/>
            <person name="Su P."/>
            <person name="Kiefer A.F."/>
            <person name="Nichols A."/>
            <person name="Cepeda A.J."/>
            <person name="Yan W."/>
            <person name="Fan B."/>
            <person name="Jiang Y."/>
            <person name="Adhikari A."/>
            <person name="Zheng C.-J."/>
            <person name="Schuster L."/>
            <person name="Cowan T.M."/>
            <person name="Smanski M.J."/>
            <person name="Chevrette M.G."/>
            <person name="De Carvalho L.P.S."/>
            <person name="Shen B."/>
        </authorList>
    </citation>
    <scope>NUCLEOTIDE SEQUENCE [LARGE SCALE GENOMIC DNA]</scope>
    <source>
        <strain evidence="11 12">NPDC020863</strain>
    </source>
</reference>
<feature type="chain" id="PRO_5047503854" evidence="8">
    <location>
        <begin position="30"/>
        <end position="396"/>
    </location>
</feature>
<evidence type="ECO:0000256" key="5">
    <source>
        <dbReference type="ARBA" id="ARBA00022825"/>
    </source>
</evidence>
<comment type="caution">
    <text evidence="11">The sequence shown here is derived from an EMBL/GenBank/DDBJ whole genome shotgun (WGS) entry which is preliminary data.</text>
</comment>
<dbReference type="Gene3D" id="3.30.300.50">
    <property type="match status" value="2"/>
</dbReference>
<name>A0ABW8LJ34_9ACTN</name>
<sequence length="396" mass="39808">MLRSHRPALTAGCAIAIAALSLTAIPALATSAAAEPGPTAGAPTGVPTEVPAEMLDAMRRDLGLTADEARARISNEYRAGTATPALRKSLGTAFGGAWVTGKTAELTVATTDQGRHGMITAAGAKAVTVSHSLDDLTAAKGTLDRAAEQHAPSASAAAVWYVDVKSNSVVIQSADPDQASAFVTASGVDRGMVRIVESAEQPKPLDDVRGGEAYYINGTARCSIGFSVSKGSQGGFVTAGHCGEAGATTTGVNKAAQGTFQASRFPGNDYAWVAVNSTWTPKPVVLGPGGSVVTVAGSQEAPVGSSVCRSGSTTGWHCGTVEQLDTSVRYSEGMVSGLSRTTVCAEPGDSGGSYISGSQAQGVTSGGSGDCTAGGTTYFQPVNPILEAYGLTLTTG</sequence>
<comment type="similarity">
    <text evidence="1">Belongs to the peptidase S1 family.</text>
</comment>
<dbReference type="InterPro" id="IPR001254">
    <property type="entry name" value="Trypsin_dom"/>
</dbReference>
<evidence type="ECO:0000256" key="4">
    <source>
        <dbReference type="ARBA" id="ARBA00022801"/>
    </source>
</evidence>
<keyword evidence="5" id="KW-0720">Serine protease</keyword>
<dbReference type="Pfam" id="PF02983">
    <property type="entry name" value="Pro_Al_protease"/>
    <property type="match status" value="1"/>
</dbReference>
<evidence type="ECO:0000256" key="1">
    <source>
        <dbReference type="ARBA" id="ARBA00007664"/>
    </source>
</evidence>
<keyword evidence="6" id="KW-0865">Zymogen</keyword>
<dbReference type="InterPro" id="IPR004236">
    <property type="entry name" value="Pept_S1_alpha_lytic"/>
</dbReference>
<proteinExistence type="inferred from homology"/>
<feature type="signal peptide" evidence="8">
    <location>
        <begin position="1"/>
        <end position="29"/>
    </location>
</feature>
<keyword evidence="12" id="KW-1185">Reference proteome</keyword>
<evidence type="ECO:0000259" key="10">
    <source>
        <dbReference type="Pfam" id="PF02983"/>
    </source>
</evidence>
<evidence type="ECO:0000256" key="8">
    <source>
        <dbReference type="SAM" id="SignalP"/>
    </source>
</evidence>
<gene>
    <name evidence="11" type="ORF">ACI2L5_07205</name>
</gene>
<evidence type="ECO:0000313" key="11">
    <source>
        <dbReference type="EMBL" id="MFK4264715.1"/>
    </source>
</evidence>
<dbReference type="PRINTS" id="PR00861">
    <property type="entry name" value="ALYTICPTASE"/>
</dbReference>
<dbReference type="Pfam" id="PF00089">
    <property type="entry name" value="Trypsin"/>
    <property type="match status" value="1"/>
</dbReference>
<accession>A0ABW8LJ34</accession>
<dbReference type="InterPro" id="IPR035070">
    <property type="entry name" value="Streptogrisin_prodomain"/>
</dbReference>
<evidence type="ECO:0000256" key="3">
    <source>
        <dbReference type="ARBA" id="ARBA00022729"/>
    </source>
</evidence>
<keyword evidence="3 8" id="KW-0732">Signal</keyword>
<dbReference type="PIRSF" id="PIRSF001134">
    <property type="entry name" value="Streptogrisin"/>
    <property type="match status" value="1"/>
</dbReference>
<dbReference type="SUPFAM" id="SSF50494">
    <property type="entry name" value="Trypsin-like serine proteases"/>
    <property type="match status" value="1"/>
</dbReference>
<dbReference type="Gene3D" id="2.40.10.10">
    <property type="entry name" value="Trypsin-like serine proteases"/>
    <property type="match status" value="2"/>
</dbReference>
<evidence type="ECO:0000256" key="7">
    <source>
        <dbReference type="ARBA" id="ARBA00023157"/>
    </source>
</evidence>